<proteinExistence type="predicted"/>
<dbReference type="KEGG" id="nai:NECAME_12170"/>
<name>W2T164_NECAM</name>
<evidence type="ECO:0008006" key="4">
    <source>
        <dbReference type="Google" id="ProtNLM"/>
    </source>
</evidence>
<gene>
    <name evidence="2" type="ORF">NECAME_12170</name>
</gene>
<evidence type="ECO:0000256" key="1">
    <source>
        <dbReference type="SAM" id="Phobius"/>
    </source>
</evidence>
<keyword evidence="1" id="KW-0812">Transmembrane</keyword>
<dbReference type="Proteomes" id="UP000053676">
    <property type="component" value="Unassembled WGS sequence"/>
</dbReference>
<accession>W2T164</accession>
<protein>
    <recommendedName>
        <fullName evidence="4">Phlebovirus glycoprotein G2 fusion domain-containing protein</fullName>
    </recommendedName>
</protein>
<organism evidence="2 3">
    <name type="scientific">Necator americanus</name>
    <name type="common">Human hookworm</name>
    <dbReference type="NCBI Taxonomy" id="51031"/>
    <lineage>
        <taxon>Eukaryota</taxon>
        <taxon>Metazoa</taxon>
        <taxon>Ecdysozoa</taxon>
        <taxon>Nematoda</taxon>
        <taxon>Chromadorea</taxon>
        <taxon>Rhabditida</taxon>
        <taxon>Rhabditina</taxon>
        <taxon>Rhabditomorpha</taxon>
        <taxon>Strongyloidea</taxon>
        <taxon>Ancylostomatidae</taxon>
        <taxon>Bunostominae</taxon>
        <taxon>Necator</taxon>
    </lineage>
</organism>
<dbReference type="EMBL" id="KI660277">
    <property type="protein sequence ID" value="ETN75740.1"/>
    <property type="molecule type" value="Genomic_DNA"/>
</dbReference>
<feature type="transmembrane region" description="Helical" evidence="1">
    <location>
        <begin position="91"/>
        <end position="111"/>
    </location>
</feature>
<keyword evidence="3" id="KW-1185">Reference proteome</keyword>
<keyword evidence="1" id="KW-0472">Membrane</keyword>
<dbReference type="OrthoDB" id="5868079at2759"/>
<dbReference type="AlphaFoldDB" id="W2T164"/>
<keyword evidence="1" id="KW-1133">Transmembrane helix</keyword>
<sequence length="221" mass="24860">MASIVCDDTALTAPCDPLGVTSSLRFTISHAQIRISCASFCGGFEKHQFEITAVLHWTKTLYSAAEKLLEGESNVYNDIVLPDFVHILDIFATWYKFAIIIAIALIVSIIARETDDSTTSSVPAVRNTRQREQIVHAIQHQGQLAYRWTTSNVKDLAQPATTTTAEAVNKFTRIRDKTIILRHQINYAGEYRESPLHDQFISRFSYKPRKGGNNNRNGTEN</sequence>
<evidence type="ECO:0000313" key="2">
    <source>
        <dbReference type="EMBL" id="ETN75740.1"/>
    </source>
</evidence>
<evidence type="ECO:0000313" key="3">
    <source>
        <dbReference type="Proteomes" id="UP000053676"/>
    </source>
</evidence>
<reference evidence="3" key="1">
    <citation type="journal article" date="2014" name="Nat. Genet.">
        <title>Genome of the human hookworm Necator americanus.</title>
        <authorList>
            <person name="Tang Y.T."/>
            <person name="Gao X."/>
            <person name="Rosa B.A."/>
            <person name="Abubucker S."/>
            <person name="Hallsworth-Pepin K."/>
            <person name="Martin J."/>
            <person name="Tyagi R."/>
            <person name="Heizer E."/>
            <person name="Zhang X."/>
            <person name="Bhonagiri-Palsikar V."/>
            <person name="Minx P."/>
            <person name="Warren W.C."/>
            <person name="Wang Q."/>
            <person name="Zhan B."/>
            <person name="Hotez P.J."/>
            <person name="Sternberg P.W."/>
            <person name="Dougall A."/>
            <person name="Gaze S.T."/>
            <person name="Mulvenna J."/>
            <person name="Sotillo J."/>
            <person name="Ranganathan S."/>
            <person name="Rabelo E.M."/>
            <person name="Wilson R.K."/>
            <person name="Felgner P.L."/>
            <person name="Bethony J."/>
            <person name="Hawdon J.M."/>
            <person name="Gasser R.B."/>
            <person name="Loukas A."/>
            <person name="Mitreva M."/>
        </authorList>
    </citation>
    <scope>NUCLEOTIDE SEQUENCE [LARGE SCALE GENOMIC DNA]</scope>
</reference>